<feature type="region of interest" description="Disordered" evidence="1">
    <location>
        <begin position="320"/>
        <end position="367"/>
    </location>
</feature>
<gene>
    <name evidence="2" type="ORF">OsI_10892</name>
</gene>
<feature type="compositionally biased region" description="Basic and acidic residues" evidence="1">
    <location>
        <begin position="351"/>
        <end position="367"/>
    </location>
</feature>
<evidence type="ECO:0000313" key="2">
    <source>
        <dbReference type="EMBL" id="EEC74932.1"/>
    </source>
</evidence>
<feature type="region of interest" description="Disordered" evidence="1">
    <location>
        <begin position="1"/>
        <end position="21"/>
    </location>
</feature>
<feature type="region of interest" description="Disordered" evidence="1">
    <location>
        <begin position="135"/>
        <end position="194"/>
    </location>
</feature>
<feature type="region of interest" description="Disordered" evidence="1">
    <location>
        <begin position="86"/>
        <end position="113"/>
    </location>
</feature>
<feature type="compositionally biased region" description="Basic residues" evidence="1">
    <location>
        <begin position="1"/>
        <end position="11"/>
    </location>
</feature>
<dbReference type="HOGENOM" id="CLU_898266_0_0_1"/>
<dbReference type="EMBL" id="CM000128">
    <property type="protein sequence ID" value="EEC74932.1"/>
    <property type="molecule type" value="Genomic_DNA"/>
</dbReference>
<protein>
    <submittedName>
        <fullName evidence="2">Uncharacterized protein</fullName>
    </submittedName>
</protein>
<keyword evidence="3" id="KW-1185">Reference proteome</keyword>
<reference evidence="2 3" key="1">
    <citation type="journal article" date="2005" name="PLoS Biol.">
        <title>The genomes of Oryza sativa: a history of duplications.</title>
        <authorList>
            <person name="Yu J."/>
            <person name="Wang J."/>
            <person name="Lin W."/>
            <person name="Li S."/>
            <person name="Li H."/>
            <person name="Zhou J."/>
            <person name="Ni P."/>
            <person name="Dong W."/>
            <person name="Hu S."/>
            <person name="Zeng C."/>
            <person name="Zhang J."/>
            <person name="Zhang Y."/>
            <person name="Li R."/>
            <person name="Xu Z."/>
            <person name="Li S."/>
            <person name="Li X."/>
            <person name="Zheng H."/>
            <person name="Cong L."/>
            <person name="Lin L."/>
            <person name="Yin J."/>
            <person name="Geng J."/>
            <person name="Li G."/>
            <person name="Shi J."/>
            <person name="Liu J."/>
            <person name="Lv H."/>
            <person name="Li J."/>
            <person name="Wang J."/>
            <person name="Deng Y."/>
            <person name="Ran L."/>
            <person name="Shi X."/>
            <person name="Wang X."/>
            <person name="Wu Q."/>
            <person name="Li C."/>
            <person name="Ren X."/>
            <person name="Wang J."/>
            <person name="Wang X."/>
            <person name="Li D."/>
            <person name="Liu D."/>
            <person name="Zhang X."/>
            <person name="Ji Z."/>
            <person name="Zhao W."/>
            <person name="Sun Y."/>
            <person name="Zhang Z."/>
            <person name="Bao J."/>
            <person name="Han Y."/>
            <person name="Dong L."/>
            <person name="Ji J."/>
            <person name="Chen P."/>
            <person name="Wu S."/>
            <person name="Liu J."/>
            <person name="Xiao Y."/>
            <person name="Bu D."/>
            <person name="Tan J."/>
            <person name="Yang L."/>
            <person name="Ye C."/>
            <person name="Zhang J."/>
            <person name="Xu J."/>
            <person name="Zhou Y."/>
            <person name="Yu Y."/>
            <person name="Zhang B."/>
            <person name="Zhuang S."/>
            <person name="Wei H."/>
            <person name="Liu B."/>
            <person name="Lei M."/>
            <person name="Yu H."/>
            <person name="Li Y."/>
            <person name="Xu H."/>
            <person name="Wei S."/>
            <person name="He X."/>
            <person name="Fang L."/>
            <person name="Zhang Z."/>
            <person name="Zhang Y."/>
            <person name="Huang X."/>
            <person name="Su Z."/>
            <person name="Tong W."/>
            <person name="Li J."/>
            <person name="Tong Z."/>
            <person name="Li S."/>
            <person name="Ye J."/>
            <person name="Wang L."/>
            <person name="Fang L."/>
            <person name="Lei T."/>
            <person name="Chen C."/>
            <person name="Chen H."/>
            <person name="Xu Z."/>
            <person name="Li H."/>
            <person name="Huang H."/>
            <person name="Zhang F."/>
            <person name="Xu H."/>
            <person name="Li N."/>
            <person name="Zhao C."/>
            <person name="Li S."/>
            <person name="Dong L."/>
            <person name="Huang Y."/>
            <person name="Li L."/>
            <person name="Xi Y."/>
            <person name="Qi Q."/>
            <person name="Li W."/>
            <person name="Zhang B."/>
            <person name="Hu W."/>
            <person name="Zhang Y."/>
            <person name="Tian X."/>
            <person name="Jiao Y."/>
            <person name="Liang X."/>
            <person name="Jin J."/>
            <person name="Gao L."/>
            <person name="Zheng W."/>
            <person name="Hao B."/>
            <person name="Liu S."/>
            <person name="Wang W."/>
            <person name="Yuan L."/>
            <person name="Cao M."/>
            <person name="McDermott J."/>
            <person name="Samudrala R."/>
            <person name="Wang J."/>
            <person name="Wong G.K."/>
            <person name="Yang H."/>
        </authorList>
    </citation>
    <scope>NUCLEOTIDE SEQUENCE [LARGE SCALE GENOMIC DNA]</scope>
    <source>
        <strain evidence="3">cv. 93-11</strain>
    </source>
</reference>
<dbReference type="AlphaFoldDB" id="B8AKN7"/>
<proteinExistence type="predicted"/>
<dbReference type="Proteomes" id="UP000007015">
    <property type="component" value="Chromosome 3"/>
</dbReference>
<evidence type="ECO:0000313" key="3">
    <source>
        <dbReference type="Proteomes" id="UP000007015"/>
    </source>
</evidence>
<feature type="compositionally biased region" description="Polar residues" evidence="1">
    <location>
        <begin position="155"/>
        <end position="166"/>
    </location>
</feature>
<name>B8AKN7_ORYSI</name>
<accession>B8AKN7</accession>
<dbReference type="OMA" id="YMVTADE"/>
<organism evidence="2 3">
    <name type="scientific">Oryza sativa subsp. indica</name>
    <name type="common">Rice</name>
    <dbReference type="NCBI Taxonomy" id="39946"/>
    <lineage>
        <taxon>Eukaryota</taxon>
        <taxon>Viridiplantae</taxon>
        <taxon>Streptophyta</taxon>
        <taxon>Embryophyta</taxon>
        <taxon>Tracheophyta</taxon>
        <taxon>Spermatophyta</taxon>
        <taxon>Magnoliopsida</taxon>
        <taxon>Liliopsida</taxon>
        <taxon>Poales</taxon>
        <taxon>Poaceae</taxon>
        <taxon>BOP clade</taxon>
        <taxon>Oryzoideae</taxon>
        <taxon>Oryzeae</taxon>
        <taxon>Oryzinae</taxon>
        <taxon>Oryza</taxon>
        <taxon>Oryza sativa</taxon>
    </lineage>
</organism>
<dbReference type="Gramene" id="BGIOSGA012300-TA">
    <property type="protein sequence ID" value="BGIOSGA012300-PA"/>
    <property type="gene ID" value="BGIOSGA012300"/>
</dbReference>
<sequence length="367" mass="40351">MRRRGERRPGRRAKDAAWEEEEWGWEEIDSRRSERVMGRRLTPLDMAIGCYKLQEAIDRLWLKPKTKAREICPSSRPLWYMVTADEQQQPQQQHKQRSPPPPPPPQGQHHQQQKPFILINKKRNCALVVASKPAAAAARDKQGTTKPEQIVPGAGSSSSRTHQPQTGERRRSTPETGSNKSAGKQPARREEGPLQVVLGKHDAEGERWTTEGTPASAGVVAGDADDDRRLISRTCYIQRASNANLVFKAVNTGGRDGSIIDLTDKPMVIMGSDQDQLFCCWTIVPVAGDHIIAVCADGGSSLGSLSMDYPRLVIPAAQSGRFSSRGDTKPITPDKGASVSTQPRLEATGETLKDGNKQGDNKKGEKK</sequence>
<evidence type="ECO:0000256" key="1">
    <source>
        <dbReference type="SAM" id="MobiDB-lite"/>
    </source>
</evidence>